<dbReference type="InterPro" id="IPR036883">
    <property type="entry name" value="PDCD5-like_sf"/>
</dbReference>
<feature type="domain" description="EF-hand" evidence="4">
    <location>
        <begin position="246"/>
        <end position="280"/>
    </location>
</feature>
<dbReference type="SUPFAM" id="SSF47473">
    <property type="entry name" value="EF-hand"/>
    <property type="match status" value="1"/>
</dbReference>
<name>A0ABD3MQA3_9STRA</name>
<comment type="similarity">
    <text evidence="1">Belongs to the PDCD5 family.</text>
</comment>
<dbReference type="AlphaFoldDB" id="A0ABD3MQA3"/>
<evidence type="ECO:0000256" key="1">
    <source>
        <dbReference type="ARBA" id="ARBA00010490"/>
    </source>
</evidence>
<gene>
    <name evidence="5" type="ORF">ACHAWO_006117</name>
</gene>
<dbReference type="Pfam" id="PF01984">
    <property type="entry name" value="dsDNA_bind"/>
    <property type="match status" value="1"/>
</dbReference>
<keyword evidence="2" id="KW-0175">Coiled coil</keyword>
<feature type="region of interest" description="Disordered" evidence="3">
    <location>
        <begin position="1"/>
        <end position="38"/>
    </location>
</feature>
<evidence type="ECO:0000259" key="4">
    <source>
        <dbReference type="Pfam" id="PF13833"/>
    </source>
</evidence>
<accession>A0ABD3MQA3</accession>
<dbReference type="SUPFAM" id="SSF46950">
    <property type="entry name" value="Double-stranded DNA-binding domain"/>
    <property type="match status" value="1"/>
</dbReference>
<evidence type="ECO:0000313" key="6">
    <source>
        <dbReference type="Proteomes" id="UP001530400"/>
    </source>
</evidence>
<evidence type="ECO:0000256" key="2">
    <source>
        <dbReference type="SAM" id="Coils"/>
    </source>
</evidence>
<feature type="coiled-coil region" evidence="2">
    <location>
        <begin position="206"/>
        <end position="233"/>
    </location>
</feature>
<evidence type="ECO:0000313" key="5">
    <source>
        <dbReference type="EMBL" id="KAL3766089.1"/>
    </source>
</evidence>
<sequence length="394" mass="44416">MSNIPANVAPSEIPDGFSLADPTGHAAAGASKQNNAAVQRDAQRQAILEQAMTPDALARLRRVKLVKQERASAVEAMIANMAMTGKIESKITEGKLIEMLEGIVGAHQKKAADAGKISIQRKNPNKRNPIAPKEMRELKRVYDQLCFFAEKAHAVERLNEIRDTLAEYRRPLTHSTRLRSFVLSPSKTGGEGNVTSSRTNRRLSCEEDHESVAAALEREQEQLQKSLAEIHDRQVQHIRPQDTAAALKSLGKKTTKKEVQDIMWEVDEKLDGVIDWDEFRLNFERNIRDKSGLEPASFYHMIQFMIYDRDNNGMVSIDETMNMLYARVGRDQMESTITKLFGGDDGAPIKEVGSQGGEIDFTRYWEVVVREQGHRFNESELGKILSEKKKRSKL</sequence>
<dbReference type="Pfam" id="PF13833">
    <property type="entry name" value="EF-hand_8"/>
    <property type="match status" value="1"/>
</dbReference>
<keyword evidence="6" id="KW-1185">Reference proteome</keyword>
<dbReference type="PANTHER" id="PTHR10840:SF0">
    <property type="entry name" value="PROGRAMMED CELL DEATH PROTEIN 5"/>
    <property type="match status" value="1"/>
</dbReference>
<dbReference type="Proteomes" id="UP001530400">
    <property type="component" value="Unassembled WGS sequence"/>
</dbReference>
<organism evidence="5 6">
    <name type="scientific">Cyclotella atomus</name>
    <dbReference type="NCBI Taxonomy" id="382360"/>
    <lineage>
        <taxon>Eukaryota</taxon>
        <taxon>Sar</taxon>
        <taxon>Stramenopiles</taxon>
        <taxon>Ochrophyta</taxon>
        <taxon>Bacillariophyta</taxon>
        <taxon>Coscinodiscophyceae</taxon>
        <taxon>Thalassiosirophycidae</taxon>
        <taxon>Stephanodiscales</taxon>
        <taxon>Stephanodiscaceae</taxon>
        <taxon>Cyclotella</taxon>
    </lineage>
</organism>
<dbReference type="PANTHER" id="PTHR10840">
    <property type="entry name" value="PROGRAMMED CELL DEATH PROTEIN 5"/>
    <property type="match status" value="1"/>
</dbReference>
<comment type="caution">
    <text evidence="5">The sequence shown here is derived from an EMBL/GenBank/DDBJ whole genome shotgun (WGS) entry which is preliminary data.</text>
</comment>
<feature type="compositionally biased region" description="Low complexity" evidence="3">
    <location>
        <begin position="26"/>
        <end position="37"/>
    </location>
</feature>
<feature type="compositionally biased region" description="Polar residues" evidence="3">
    <location>
        <begin position="183"/>
        <end position="198"/>
    </location>
</feature>
<reference evidence="5 6" key="1">
    <citation type="submission" date="2024-10" db="EMBL/GenBank/DDBJ databases">
        <title>Updated reference genomes for cyclostephanoid diatoms.</title>
        <authorList>
            <person name="Roberts W.R."/>
            <person name="Alverson A.J."/>
        </authorList>
    </citation>
    <scope>NUCLEOTIDE SEQUENCE [LARGE SCALE GENOMIC DNA]</scope>
    <source>
        <strain evidence="5 6">AJA010-31</strain>
    </source>
</reference>
<dbReference type="Gene3D" id="1.10.238.10">
    <property type="entry name" value="EF-hand"/>
    <property type="match status" value="1"/>
</dbReference>
<dbReference type="InterPro" id="IPR002836">
    <property type="entry name" value="PDCD5-like"/>
</dbReference>
<dbReference type="InterPro" id="IPR002048">
    <property type="entry name" value="EF_hand_dom"/>
</dbReference>
<dbReference type="Gene3D" id="1.10.8.140">
    <property type="entry name" value="PDCD5-like"/>
    <property type="match status" value="1"/>
</dbReference>
<protein>
    <recommendedName>
        <fullName evidence="4">EF-hand domain-containing protein</fullName>
    </recommendedName>
</protein>
<feature type="region of interest" description="Disordered" evidence="3">
    <location>
        <begin position="183"/>
        <end position="202"/>
    </location>
</feature>
<dbReference type="EMBL" id="JALLPJ020001391">
    <property type="protein sequence ID" value="KAL3766089.1"/>
    <property type="molecule type" value="Genomic_DNA"/>
</dbReference>
<proteinExistence type="inferred from homology"/>
<dbReference type="InterPro" id="IPR011992">
    <property type="entry name" value="EF-hand-dom_pair"/>
</dbReference>
<evidence type="ECO:0000256" key="3">
    <source>
        <dbReference type="SAM" id="MobiDB-lite"/>
    </source>
</evidence>